<name>A0A344L717_9PSEU</name>
<dbReference type="PROSITE" id="PS00455">
    <property type="entry name" value="AMP_BINDING"/>
    <property type="match status" value="1"/>
</dbReference>
<evidence type="ECO:0000259" key="2">
    <source>
        <dbReference type="Pfam" id="PF13193"/>
    </source>
</evidence>
<dbReference type="OrthoDB" id="9803968at2"/>
<dbReference type="EMBL" id="CP015163">
    <property type="protein sequence ID" value="AXB43841.1"/>
    <property type="molecule type" value="Genomic_DNA"/>
</dbReference>
<dbReference type="RefSeq" id="WP_113693077.1">
    <property type="nucleotide sequence ID" value="NZ_CP015163.1"/>
</dbReference>
<evidence type="ECO:0000313" key="3">
    <source>
        <dbReference type="EMBL" id="AXB43841.1"/>
    </source>
</evidence>
<organism evidence="3 4">
    <name type="scientific">Amycolatopsis albispora</name>
    <dbReference type="NCBI Taxonomy" id="1804986"/>
    <lineage>
        <taxon>Bacteria</taxon>
        <taxon>Bacillati</taxon>
        <taxon>Actinomycetota</taxon>
        <taxon>Actinomycetes</taxon>
        <taxon>Pseudonocardiales</taxon>
        <taxon>Pseudonocardiaceae</taxon>
        <taxon>Amycolatopsis</taxon>
    </lineage>
</organism>
<dbReference type="InterPro" id="IPR042099">
    <property type="entry name" value="ANL_N_sf"/>
</dbReference>
<dbReference type="PANTHER" id="PTHR24096">
    <property type="entry name" value="LONG-CHAIN-FATTY-ACID--COA LIGASE"/>
    <property type="match status" value="1"/>
</dbReference>
<evidence type="ECO:0000313" key="4">
    <source>
        <dbReference type="Proteomes" id="UP000250434"/>
    </source>
</evidence>
<gene>
    <name evidence="3" type="ORF">A4R43_16000</name>
</gene>
<protein>
    <submittedName>
        <fullName evidence="3">Fatty acid--CoA ligase</fullName>
    </submittedName>
</protein>
<dbReference type="Gene3D" id="3.40.50.12780">
    <property type="entry name" value="N-terminal domain of ligase-like"/>
    <property type="match status" value="1"/>
</dbReference>
<dbReference type="NCBIfam" id="NF005801">
    <property type="entry name" value="PRK07656.1"/>
    <property type="match status" value="1"/>
</dbReference>
<sequence>MNTSDTIPAALAATAARLPSGEALVDGPVRLTWPELHQRVLGRAAWFAERGIRRGDRVAICAPNSYHWVIAALGASAAGAALVPINTRFTGPEMRDVITRSAARALVVADNFLGVDRLAEIGDARPEVVLRIPTDWTDLTGEFDTAVEPDDLADILFTSGTTGRSKGAMTSHRRTLGVAGAWAERAGLTPEDRYLVINPFFHSFGYKAGILAAVLGGSTIVPQATFDPVRTMELIETERITVLPGAPTIFQVLLDHPERAAHDLSSLRVAVTGAATVPVPLIERMRSDLGLETVLTAYGLTEAVVATMCHAGDDPVTVATTCGSAAAGFEVRIADTGEVLLRGPNTMLGYLDDPEATAEAIDADGWLHTGDAGELDERGYLRITDRIKDMYICGGFNVYPAEVEQVLARLPGVTESAVIGVPDDRLGEVGAAYVVRSDDGTALSEEDVLAHCEANLANYKRPRRVEFVNALPRNASGKVLKRMLRVDGEEAP</sequence>
<dbReference type="SUPFAM" id="SSF56801">
    <property type="entry name" value="Acetyl-CoA synthetase-like"/>
    <property type="match status" value="1"/>
</dbReference>
<feature type="domain" description="AMP-binding enzyme C-terminal" evidence="2">
    <location>
        <begin position="402"/>
        <end position="478"/>
    </location>
</feature>
<dbReference type="InterPro" id="IPR000873">
    <property type="entry name" value="AMP-dep_synth/lig_dom"/>
</dbReference>
<proteinExistence type="predicted"/>
<dbReference type="Gene3D" id="3.30.300.30">
    <property type="match status" value="1"/>
</dbReference>
<feature type="domain" description="AMP-dependent synthetase/ligase" evidence="1">
    <location>
        <begin position="12"/>
        <end position="351"/>
    </location>
</feature>
<dbReference type="InterPro" id="IPR020845">
    <property type="entry name" value="AMP-binding_CS"/>
</dbReference>
<dbReference type="AlphaFoldDB" id="A0A344L717"/>
<dbReference type="Proteomes" id="UP000250434">
    <property type="component" value="Chromosome"/>
</dbReference>
<dbReference type="KEGG" id="aab:A4R43_16000"/>
<keyword evidence="3" id="KW-0436">Ligase</keyword>
<accession>A0A344L717</accession>
<dbReference type="InterPro" id="IPR025110">
    <property type="entry name" value="AMP-bd_C"/>
</dbReference>
<dbReference type="Pfam" id="PF00501">
    <property type="entry name" value="AMP-binding"/>
    <property type="match status" value="1"/>
</dbReference>
<keyword evidence="4" id="KW-1185">Reference proteome</keyword>
<dbReference type="GO" id="GO:0016405">
    <property type="term" value="F:CoA-ligase activity"/>
    <property type="evidence" value="ECO:0007669"/>
    <property type="project" value="TreeGrafter"/>
</dbReference>
<dbReference type="Pfam" id="PF13193">
    <property type="entry name" value="AMP-binding_C"/>
    <property type="match status" value="1"/>
</dbReference>
<reference evidence="3 4" key="1">
    <citation type="submission" date="2016-04" db="EMBL/GenBank/DDBJ databases">
        <title>Complete genome sequence and analysis of deep-sea sediment isolate, Amycolatopsis sp. WP1.</title>
        <authorList>
            <person name="Wang H."/>
            <person name="Chen S."/>
            <person name="Wu Q."/>
        </authorList>
    </citation>
    <scope>NUCLEOTIDE SEQUENCE [LARGE SCALE GENOMIC DNA]</scope>
    <source>
        <strain evidence="3 4">WP1</strain>
    </source>
</reference>
<dbReference type="InterPro" id="IPR045851">
    <property type="entry name" value="AMP-bd_C_sf"/>
</dbReference>
<evidence type="ECO:0000259" key="1">
    <source>
        <dbReference type="Pfam" id="PF00501"/>
    </source>
</evidence>
<dbReference type="PANTHER" id="PTHR24096:SF267">
    <property type="entry name" value="MALONATE--COA LIGASE ACSF3, MITOCHONDRIAL"/>
    <property type="match status" value="1"/>
</dbReference>